<dbReference type="SUPFAM" id="SSF51735">
    <property type="entry name" value="NAD(P)-binding Rossmann-fold domains"/>
    <property type="match status" value="1"/>
</dbReference>
<evidence type="ECO:0000259" key="5">
    <source>
        <dbReference type="SMART" id="SM00822"/>
    </source>
</evidence>
<dbReference type="SMART" id="SM00822">
    <property type="entry name" value="PKS_KR"/>
    <property type="match status" value="1"/>
</dbReference>
<evidence type="ECO:0000313" key="7">
    <source>
        <dbReference type="Proteomes" id="UP001055172"/>
    </source>
</evidence>
<evidence type="ECO:0000256" key="2">
    <source>
        <dbReference type="ARBA" id="ARBA00022553"/>
    </source>
</evidence>
<keyword evidence="1" id="KW-0596">Phosphopantetheine</keyword>
<proteinExistence type="predicted"/>
<reference evidence="6 7" key="1">
    <citation type="submission" date="2021-07" db="EMBL/GenBank/DDBJ databases">
        <title>Genome data of Colletotrichum spaethianum.</title>
        <authorList>
            <person name="Utami Y.D."/>
            <person name="Hiruma K."/>
        </authorList>
    </citation>
    <scope>NUCLEOTIDE SEQUENCE [LARGE SCALE GENOMIC DNA]</scope>
    <source>
        <strain evidence="6 7">MAFF 242679</strain>
    </source>
</reference>
<feature type="domain" description="Ketoreductase" evidence="5">
    <location>
        <begin position="6"/>
        <end position="108"/>
    </location>
</feature>
<dbReference type="EMBL" id="BPPX01000021">
    <property type="protein sequence ID" value="GJC86360.1"/>
    <property type="molecule type" value="Genomic_DNA"/>
</dbReference>
<protein>
    <submittedName>
        <fullName evidence="6">Hybrid PKS-NRPS synthetase lepA</fullName>
    </submittedName>
</protein>
<keyword evidence="2" id="KW-0597">Phosphoprotein</keyword>
<dbReference type="InterPro" id="IPR036291">
    <property type="entry name" value="NAD(P)-bd_dom_sf"/>
</dbReference>
<evidence type="ECO:0000256" key="3">
    <source>
        <dbReference type="ARBA" id="ARBA00022679"/>
    </source>
</evidence>
<gene>
    <name evidence="6" type="ORF">ColLi_09198</name>
</gene>
<dbReference type="Proteomes" id="UP001055172">
    <property type="component" value="Unassembled WGS sequence"/>
</dbReference>
<dbReference type="InterPro" id="IPR013968">
    <property type="entry name" value="PKS_KR"/>
</dbReference>
<dbReference type="AlphaFoldDB" id="A0AA37GSH3"/>
<evidence type="ECO:0000313" key="6">
    <source>
        <dbReference type="EMBL" id="GJC86360.1"/>
    </source>
</evidence>
<dbReference type="GO" id="GO:0016491">
    <property type="term" value="F:oxidoreductase activity"/>
    <property type="evidence" value="ECO:0007669"/>
    <property type="project" value="UniProtKB-KW"/>
</dbReference>
<dbReference type="InterPro" id="IPR050091">
    <property type="entry name" value="PKS_NRPS_Biosynth_Enz"/>
</dbReference>
<sequence>MLPVEGVANGALVLSDKLLLNMNADILNYRLRPKVDWSRNLDELFGDKLDYFVLFSSLATVADNAGQFNYHAANIFMAGLAANRRAGGLPAFVTHVGVVADAGSVTRQSHQLLEHLRIMPTSESDAHQLFTEAVLASPPNSRLPSDICMGLEPFLDGPDDAELLRLYVS</sequence>
<dbReference type="Pfam" id="PF08659">
    <property type="entry name" value="KR"/>
    <property type="match status" value="1"/>
</dbReference>
<keyword evidence="4" id="KW-0560">Oxidoreductase</keyword>
<comment type="caution">
    <text evidence="6">The sequence shown here is derived from an EMBL/GenBank/DDBJ whole genome shotgun (WGS) entry which is preliminary data.</text>
</comment>
<accession>A0AA37GSH3</accession>
<dbReference type="InterPro" id="IPR057326">
    <property type="entry name" value="KR_dom"/>
</dbReference>
<keyword evidence="3" id="KW-0808">Transferase</keyword>
<organism evidence="6 7">
    <name type="scientific">Colletotrichum liriopes</name>
    <dbReference type="NCBI Taxonomy" id="708192"/>
    <lineage>
        <taxon>Eukaryota</taxon>
        <taxon>Fungi</taxon>
        <taxon>Dikarya</taxon>
        <taxon>Ascomycota</taxon>
        <taxon>Pezizomycotina</taxon>
        <taxon>Sordariomycetes</taxon>
        <taxon>Hypocreomycetidae</taxon>
        <taxon>Glomerellales</taxon>
        <taxon>Glomerellaceae</taxon>
        <taxon>Colletotrichum</taxon>
        <taxon>Colletotrichum spaethianum species complex</taxon>
    </lineage>
</organism>
<dbReference type="PANTHER" id="PTHR43775">
    <property type="entry name" value="FATTY ACID SYNTHASE"/>
    <property type="match status" value="1"/>
</dbReference>
<keyword evidence="7" id="KW-1185">Reference proteome</keyword>
<dbReference type="PANTHER" id="PTHR43775:SF20">
    <property type="entry name" value="HYBRID PKS-NRPS SYNTHETASE APDA"/>
    <property type="match status" value="1"/>
</dbReference>
<dbReference type="GO" id="GO:0004312">
    <property type="term" value="F:fatty acid synthase activity"/>
    <property type="evidence" value="ECO:0007669"/>
    <property type="project" value="TreeGrafter"/>
</dbReference>
<evidence type="ECO:0000256" key="1">
    <source>
        <dbReference type="ARBA" id="ARBA00022450"/>
    </source>
</evidence>
<name>A0AA37GSH3_9PEZI</name>
<evidence type="ECO:0000256" key="4">
    <source>
        <dbReference type="ARBA" id="ARBA00023002"/>
    </source>
</evidence>
<dbReference type="GO" id="GO:0006633">
    <property type="term" value="P:fatty acid biosynthetic process"/>
    <property type="evidence" value="ECO:0007669"/>
    <property type="project" value="TreeGrafter"/>
</dbReference>
<dbReference type="Gene3D" id="3.40.50.720">
    <property type="entry name" value="NAD(P)-binding Rossmann-like Domain"/>
    <property type="match status" value="1"/>
</dbReference>
<dbReference type="GO" id="GO:0044550">
    <property type="term" value="P:secondary metabolite biosynthetic process"/>
    <property type="evidence" value="ECO:0007669"/>
    <property type="project" value="TreeGrafter"/>
</dbReference>